<dbReference type="PATRIC" id="fig|1352356.3.peg.723"/>
<reference evidence="1 2" key="1">
    <citation type="journal article" date="2013" name="Genome Announc.">
        <title>Genome Sequences of Three hpAfrica2 Strains of Helicobacter pylori.</title>
        <authorList>
            <person name="Duncan S.S."/>
            <person name="Bertoli M.T."/>
            <person name="Kersulyte D."/>
            <person name="Valk P.L."/>
            <person name="Tamma S."/>
            <person name="Segal I."/>
            <person name="McClain M.S."/>
            <person name="Cover T.L."/>
            <person name="Berg D.E."/>
        </authorList>
    </citation>
    <scope>NUCLEOTIDE SEQUENCE [LARGE SCALE GENOMIC DNA]</scope>
    <source>
        <strain evidence="1">SouthAfrica20</strain>
    </source>
</reference>
<gene>
    <name evidence="1" type="ORF">HPSA20_0737</name>
</gene>
<sequence length="39" mass="4879">MLGFNLLIFLSYKNYRTIKIKLFTIDYKKYFLAFFIIYD</sequence>
<protein>
    <submittedName>
        <fullName evidence="1">Uncharacterized protein</fullName>
    </submittedName>
</protein>
<dbReference type="AlphaFoldDB" id="T1U9S1"/>
<proteinExistence type="predicted"/>
<dbReference type="HOGENOM" id="CLU_3310808_0_0_7"/>
<organism evidence="1 2">
    <name type="scientific">Helicobacter pylori SouthAfrica20</name>
    <dbReference type="NCBI Taxonomy" id="1352356"/>
    <lineage>
        <taxon>Bacteria</taxon>
        <taxon>Pseudomonadati</taxon>
        <taxon>Campylobacterota</taxon>
        <taxon>Epsilonproteobacteria</taxon>
        <taxon>Campylobacterales</taxon>
        <taxon>Helicobacteraceae</taxon>
        <taxon>Helicobacter</taxon>
    </lineage>
</organism>
<dbReference type="KEGG" id="hpys:HPSA20_0737"/>
<accession>T1U9S1</accession>
<evidence type="ECO:0000313" key="1">
    <source>
        <dbReference type="EMBL" id="AGT73974.1"/>
    </source>
</evidence>
<evidence type="ECO:0000313" key="2">
    <source>
        <dbReference type="Proteomes" id="UP000015920"/>
    </source>
</evidence>
<name>T1U9S1_HELPX</name>
<dbReference type="Proteomes" id="UP000015920">
    <property type="component" value="Chromosome"/>
</dbReference>
<dbReference type="EMBL" id="CP006691">
    <property type="protein sequence ID" value="AGT73974.1"/>
    <property type="molecule type" value="Genomic_DNA"/>
</dbReference>